<dbReference type="Proteomes" id="UP000266861">
    <property type="component" value="Unassembled WGS sequence"/>
</dbReference>
<gene>
    <name evidence="1" type="ORF">Glove_564g39</name>
</gene>
<proteinExistence type="predicted"/>
<evidence type="ECO:0000313" key="2">
    <source>
        <dbReference type="Proteomes" id="UP000266861"/>
    </source>
</evidence>
<organism evidence="1 2">
    <name type="scientific">Diversispora epigaea</name>
    <dbReference type="NCBI Taxonomy" id="1348612"/>
    <lineage>
        <taxon>Eukaryota</taxon>
        <taxon>Fungi</taxon>
        <taxon>Fungi incertae sedis</taxon>
        <taxon>Mucoromycota</taxon>
        <taxon>Glomeromycotina</taxon>
        <taxon>Glomeromycetes</taxon>
        <taxon>Diversisporales</taxon>
        <taxon>Diversisporaceae</taxon>
        <taxon>Diversispora</taxon>
    </lineage>
</organism>
<evidence type="ECO:0000313" key="1">
    <source>
        <dbReference type="EMBL" id="RHZ47932.1"/>
    </source>
</evidence>
<keyword evidence="2" id="KW-1185">Reference proteome</keyword>
<dbReference type="EMBL" id="PQFF01000479">
    <property type="protein sequence ID" value="RHZ47932.1"/>
    <property type="molecule type" value="Genomic_DNA"/>
</dbReference>
<reference evidence="1 2" key="1">
    <citation type="submission" date="2018-08" db="EMBL/GenBank/DDBJ databases">
        <title>Genome and evolution of the arbuscular mycorrhizal fungus Diversispora epigaea (formerly Glomus versiforme) and its bacterial endosymbionts.</title>
        <authorList>
            <person name="Sun X."/>
            <person name="Fei Z."/>
            <person name="Harrison M."/>
        </authorList>
    </citation>
    <scope>NUCLEOTIDE SEQUENCE [LARGE SCALE GENOMIC DNA]</scope>
    <source>
        <strain evidence="1 2">IT104</strain>
    </source>
</reference>
<accession>A0A397GAA1</accession>
<name>A0A397GAA1_9GLOM</name>
<dbReference type="AlphaFoldDB" id="A0A397GAA1"/>
<comment type="caution">
    <text evidence="1">The sequence shown here is derived from an EMBL/GenBank/DDBJ whole genome shotgun (WGS) entry which is preliminary data.</text>
</comment>
<protein>
    <submittedName>
        <fullName evidence="1">Uncharacterized protein</fullName>
    </submittedName>
</protein>
<sequence length="78" mass="9156">MDQLRGMYGFVSCLPSNQVQRLPFRLRYQCHYCRYYQRRIRVSLDRRLCRGVVSDVPTVAEEEVVVELLVGILTVTGF</sequence>